<evidence type="ECO:0000256" key="3">
    <source>
        <dbReference type="ARBA" id="ARBA00022741"/>
    </source>
</evidence>
<gene>
    <name evidence="7" type="ORF">JD276_15475</name>
</gene>
<organism evidence="7 8">
    <name type="scientific">Leucobacter chromiisoli</name>
    <dbReference type="NCBI Taxonomy" id="2796471"/>
    <lineage>
        <taxon>Bacteria</taxon>
        <taxon>Bacillati</taxon>
        <taxon>Actinomycetota</taxon>
        <taxon>Actinomycetes</taxon>
        <taxon>Micrococcales</taxon>
        <taxon>Microbacteriaceae</taxon>
        <taxon>Leucobacter</taxon>
    </lineage>
</organism>
<keyword evidence="4 7" id="KW-0067">ATP-binding</keyword>
<dbReference type="AlphaFoldDB" id="A0A934QC42"/>
<dbReference type="GO" id="GO:0055085">
    <property type="term" value="P:transmembrane transport"/>
    <property type="evidence" value="ECO:0007669"/>
    <property type="project" value="UniProtKB-ARBA"/>
</dbReference>
<feature type="domain" description="ABC transporter" evidence="6">
    <location>
        <begin position="6"/>
        <end position="246"/>
    </location>
</feature>
<reference evidence="7" key="1">
    <citation type="submission" date="2020-12" db="EMBL/GenBank/DDBJ databases">
        <title>Leucobacter sp. CAS1, isolated from Chromium sludge.</title>
        <authorList>
            <person name="Xu Z."/>
        </authorList>
    </citation>
    <scope>NUCLEOTIDE SEQUENCE</scope>
    <source>
        <strain evidence="7">CSA1</strain>
    </source>
</reference>
<dbReference type="EMBL" id="JAEHOH010000030">
    <property type="protein sequence ID" value="MBK0420429.1"/>
    <property type="molecule type" value="Genomic_DNA"/>
</dbReference>
<name>A0A934QC42_9MICO</name>
<dbReference type="RefSeq" id="WP_200116568.1">
    <property type="nucleotide sequence ID" value="NZ_JAEHOH010000030.1"/>
</dbReference>
<dbReference type="FunFam" id="3.40.50.300:FF:000016">
    <property type="entry name" value="Oligopeptide ABC transporter ATP-binding component"/>
    <property type="match status" value="1"/>
</dbReference>
<evidence type="ECO:0000256" key="2">
    <source>
        <dbReference type="ARBA" id="ARBA00022448"/>
    </source>
</evidence>
<dbReference type="InterPro" id="IPR050319">
    <property type="entry name" value="ABC_transp_ATP-bind"/>
</dbReference>
<dbReference type="GO" id="GO:0015833">
    <property type="term" value="P:peptide transport"/>
    <property type="evidence" value="ECO:0007669"/>
    <property type="project" value="InterPro"/>
</dbReference>
<feature type="region of interest" description="Disordered" evidence="5">
    <location>
        <begin position="253"/>
        <end position="278"/>
    </location>
</feature>
<dbReference type="InterPro" id="IPR017871">
    <property type="entry name" value="ABC_transporter-like_CS"/>
</dbReference>
<dbReference type="PANTHER" id="PTHR43776:SF7">
    <property type="entry name" value="D,D-DIPEPTIDE TRANSPORT ATP-BINDING PROTEIN DDPF-RELATED"/>
    <property type="match status" value="1"/>
</dbReference>
<dbReference type="Pfam" id="PF08352">
    <property type="entry name" value="oligo_HPY"/>
    <property type="match status" value="1"/>
</dbReference>
<dbReference type="Proteomes" id="UP000608530">
    <property type="component" value="Unassembled WGS sequence"/>
</dbReference>
<dbReference type="InterPro" id="IPR003593">
    <property type="entry name" value="AAA+_ATPase"/>
</dbReference>
<proteinExistence type="inferred from homology"/>
<accession>A0A934QC42</accession>
<protein>
    <submittedName>
        <fullName evidence="7">ABC transporter ATP-binding protein</fullName>
    </submittedName>
</protein>
<dbReference type="Pfam" id="PF00005">
    <property type="entry name" value="ABC_tran"/>
    <property type="match status" value="1"/>
</dbReference>
<dbReference type="GO" id="GO:0005524">
    <property type="term" value="F:ATP binding"/>
    <property type="evidence" value="ECO:0007669"/>
    <property type="project" value="UniProtKB-KW"/>
</dbReference>
<dbReference type="PROSITE" id="PS50893">
    <property type="entry name" value="ABC_TRANSPORTER_2"/>
    <property type="match status" value="1"/>
</dbReference>
<dbReference type="InterPro" id="IPR027417">
    <property type="entry name" value="P-loop_NTPase"/>
</dbReference>
<keyword evidence="2" id="KW-0813">Transport</keyword>
<keyword evidence="3" id="KW-0547">Nucleotide-binding</keyword>
<dbReference type="PROSITE" id="PS00211">
    <property type="entry name" value="ABC_TRANSPORTER_1"/>
    <property type="match status" value="1"/>
</dbReference>
<dbReference type="SMART" id="SM00382">
    <property type="entry name" value="AAA"/>
    <property type="match status" value="1"/>
</dbReference>
<evidence type="ECO:0000313" key="8">
    <source>
        <dbReference type="Proteomes" id="UP000608530"/>
    </source>
</evidence>
<dbReference type="CDD" id="cd03257">
    <property type="entry name" value="ABC_NikE_OppD_transporters"/>
    <property type="match status" value="1"/>
</dbReference>
<evidence type="ECO:0000256" key="4">
    <source>
        <dbReference type="ARBA" id="ARBA00022840"/>
    </source>
</evidence>
<dbReference type="InterPro" id="IPR003439">
    <property type="entry name" value="ABC_transporter-like_ATP-bd"/>
</dbReference>
<dbReference type="GO" id="GO:0016887">
    <property type="term" value="F:ATP hydrolysis activity"/>
    <property type="evidence" value="ECO:0007669"/>
    <property type="project" value="InterPro"/>
</dbReference>
<evidence type="ECO:0000256" key="5">
    <source>
        <dbReference type="SAM" id="MobiDB-lite"/>
    </source>
</evidence>
<evidence type="ECO:0000313" key="7">
    <source>
        <dbReference type="EMBL" id="MBK0420429.1"/>
    </source>
</evidence>
<dbReference type="PANTHER" id="PTHR43776">
    <property type="entry name" value="TRANSPORT ATP-BINDING PROTEIN"/>
    <property type="match status" value="1"/>
</dbReference>
<dbReference type="InterPro" id="IPR013563">
    <property type="entry name" value="Oligopep_ABC_C"/>
</dbReference>
<sequence length="278" mass="30392">MTQSILSVSDLVIDYGQTSKNAVDHVDLELAPGETLGLVGESGSGKSSVARAVMGLTPYQGSIRFNGVELGQLSASAMRRTRADMQMIFQDPYSTLDPRMKIGVQVSEPLVVHRVGTRSEHPRRVGELLQTVGLEPEMASRYPHEFSGGQRQRIAIARAIAIEPSLLICDEPTSALDVSVQAQVLDLLESLQQETEIAYLFIAHNLGVVNRIADRVAVMHLGKIVETGPVEQVFTNPEHKYTQALVSAVLEPDPSTRQRTRAVPDDLTSPVMLAEEER</sequence>
<comment type="similarity">
    <text evidence="1">Belongs to the ABC transporter superfamily.</text>
</comment>
<evidence type="ECO:0000259" key="6">
    <source>
        <dbReference type="PROSITE" id="PS50893"/>
    </source>
</evidence>
<comment type="caution">
    <text evidence="7">The sequence shown here is derived from an EMBL/GenBank/DDBJ whole genome shotgun (WGS) entry which is preliminary data.</text>
</comment>
<dbReference type="Gene3D" id="3.40.50.300">
    <property type="entry name" value="P-loop containing nucleotide triphosphate hydrolases"/>
    <property type="match status" value="1"/>
</dbReference>
<evidence type="ECO:0000256" key="1">
    <source>
        <dbReference type="ARBA" id="ARBA00005417"/>
    </source>
</evidence>
<dbReference type="SUPFAM" id="SSF52540">
    <property type="entry name" value="P-loop containing nucleoside triphosphate hydrolases"/>
    <property type="match status" value="1"/>
</dbReference>
<keyword evidence="8" id="KW-1185">Reference proteome</keyword>